<name>L0DSR5_THIND</name>
<feature type="domain" description="Transposase IS66 central" evidence="2">
    <location>
        <begin position="157"/>
        <end position="352"/>
    </location>
</feature>
<dbReference type="eggNOG" id="COG3316">
    <property type="taxonomic scope" value="Bacteria"/>
</dbReference>
<dbReference type="InterPro" id="IPR004291">
    <property type="entry name" value="Transposase_IS66_central"/>
</dbReference>
<feature type="compositionally biased region" description="Basic residues" evidence="1">
    <location>
        <begin position="55"/>
        <end position="68"/>
    </location>
</feature>
<dbReference type="KEGG" id="tni:TVNIR_0328"/>
<proteinExistence type="predicted"/>
<accession>L0DSR5</accession>
<dbReference type="InterPro" id="IPR052344">
    <property type="entry name" value="Transposase-related"/>
</dbReference>
<gene>
    <name evidence="3" type="ordered locus">TVNIR_0328</name>
</gene>
<feature type="compositionally biased region" description="Polar residues" evidence="1">
    <location>
        <begin position="406"/>
        <end position="417"/>
    </location>
</feature>
<evidence type="ECO:0000259" key="2">
    <source>
        <dbReference type="Pfam" id="PF03050"/>
    </source>
</evidence>
<dbReference type="Pfam" id="PF03050">
    <property type="entry name" value="DDE_Tnp_IS66"/>
    <property type="match status" value="1"/>
</dbReference>
<dbReference type="OrthoDB" id="9775820at2"/>
<organism evidence="3 4">
    <name type="scientific">Thioalkalivibrio nitratireducens (strain DSM 14787 / UNIQEM 213 / ALEN2)</name>
    <dbReference type="NCBI Taxonomy" id="1255043"/>
    <lineage>
        <taxon>Bacteria</taxon>
        <taxon>Pseudomonadati</taxon>
        <taxon>Pseudomonadota</taxon>
        <taxon>Gammaproteobacteria</taxon>
        <taxon>Chromatiales</taxon>
        <taxon>Ectothiorhodospiraceae</taxon>
        <taxon>Thioalkalivibrio</taxon>
    </lineage>
</organism>
<feature type="region of interest" description="Disordered" evidence="1">
    <location>
        <begin position="406"/>
        <end position="450"/>
    </location>
</feature>
<reference evidence="3" key="1">
    <citation type="submission" date="2015-12" db="EMBL/GenBank/DDBJ databases">
        <authorList>
            <person name="Tikhonova T.V."/>
            <person name="Pavlov A.R."/>
            <person name="Beletsky A.V."/>
            <person name="Mardanov A.V."/>
            <person name="Sorokin D.Y."/>
            <person name="Ravin N.V."/>
            <person name="Popov V.O."/>
        </authorList>
    </citation>
    <scope>NUCLEOTIDE SEQUENCE</scope>
    <source>
        <strain evidence="3">DSM 14787</strain>
    </source>
</reference>
<protein>
    <submittedName>
        <fullName evidence="3">Transposase IS66</fullName>
    </submittedName>
</protein>
<keyword evidence="4" id="KW-1185">Reference proteome</keyword>
<feature type="region of interest" description="Disordered" evidence="1">
    <location>
        <begin position="29"/>
        <end position="77"/>
    </location>
</feature>
<dbReference type="PANTHER" id="PTHR33678">
    <property type="entry name" value="BLL1576 PROTEIN"/>
    <property type="match status" value="1"/>
</dbReference>
<dbReference type="HOGENOM" id="CLU_039294_0_1_6"/>
<dbReference type="PATRIC" id="fig|1255043.3.peg.329"/>
<dbReference type="STRING" id="1255043.TVNIR_0328"/>
<dbReference type="Proteomes" id="UP000010809">
    <property type="component" value="Chromosome"/>
</dbReference>
<evidence type="ECO:0000313" key="4">
    <source>
        <dbReference type="Proteomes" id="UP000010809"/>
    </source>
</evidence>
<sequence length="476" mass="53726">MTREEACALLDGPREVAVAKILELAHKAEQWDRQSAPAADPLQPSATVAPFKKPAAPRRRRKPGRKAGHPGACRPVPQTIDAPVEHRLETCPDCGHPVGTPIRSHTRLIEDLEPGTVNTHAHTVHGHWCGHCRKIVTPTVTAALPRATLGLNVIIYSAWLHYRLGISVGNLVTILQQLFGLRVSAGGLTQSWIRLGQTLAPYGVQLEQAIRQAGVLHADETGWRVNGTTHWLWAFCTEDLAYFRIERRRNAAVVLAVLGEIFDGLLVCDFYAAYNAVETWAKQRCLFHLFAELRRVDQRNTSIPWRDARRRIQRLFQDAIRLKLRRPELEPSVYQRRKRRLHQRLNDLIATRFADADATRLIKRLANFRGEQEMRTPVLTRKVCQQNRSEAGPKLTHCCCPCSARRNSADTSRSPSCARSPKQPSSASPSRLSARHPQPKPPDTHRLPLRRSFQAAKVILTDGSQEARRSWFHQCP</sequence>
<dbReference type="AlphaFoldDB" id="L0DSR5"/>
<evidence type="ECO:0000313" key="3">
    <source>
        <dbReference type="EMBL" id="AGA32037.1"/>
    </source>
</evidence>
<dbReference type="EMBL" id="CP003989">
    <property type="protein sequence ID" value="AGA32037.1"/>
    <property type="molecule type" value="Genomic_DNA"/>
</dbReference>
<dbReference type="PANTHER" id="PTHR33678:SF2">
    <property type="match status" value="1"/>
</dbReference>
<evidence type="ECO:0000256" key="1">
    <source>
        <dbReference type="SAM" id="MobiDB-lite"/>
    </source>
</evidence>